<evidence type="ECO:0000313" key="2">
    <source>
        <dbReference type="EMBL" id="MPC98683.1"/>
    </source>
</evidence>
<comment type="caution">
    <text evidence="2">The sequence shown here is derived from an EMBL/GenBank/DDBJ whole genome shotgun (WGS) entry which is preliminary data.</text>
</comment>
<keyword evidence="3" id="KW-1185">Reference proteome</keyword>
<feature type="compositionally biased region" description="Basic residues" evidence="1">
    <location>
        <begin position="47"/>
        <end position="63"/>
    </location>
</feature>
<sequence length="86" mass="9332">MQLTKVQLVKLKSSMCIQEGKSAHHALHLLAAPWDVKSSRHNTQARARGRGSGLRRSKPRRSTHCPPGGPSSGQGLRRAREGGKGE</sequence>
<protein>
    <submittedName>
        <fullName evidence="2">Uncharacterized protein</fullName>
    </submittedName>
</protein>
<proteinExistence type="predicted"/>
<name>A0A5B7JW80_PORTR</name>
<organism evidence="2 3">
    <name type="scientific">Portunus trituberculatus</name>
    <name type="common">Swimming crab</name>
    <name type="synonym">Neptunus trituberculatus</name>
    <dbReference type="NCBI Taxonomy" id="210409"/>
    <lineage>
        <taxon>Eukaryota</taxon>
        <taxon>Metazoa</taxon>
        <taxon>Ecdysozoa</taxon>
        <taxon>Arthropoda</taxon>
        <taxon>Crustacea</taxon>
        <taxon>Multicrustacea</taxon>
        <taxon>Malacostraca</taxon>
        <taxon>Eumalacostraca</taxon>
        <taxon>Eucarida</taxon>
        <taxon>Decapoda</taxon>
        <taxon>Pleocyemata</taxon>
        <taxon>Brachyura</taxon>
        <taxon>Eubrachyura</taxon>
        <taxon>Portunoidea</taxon>
        <taxon>Portunidae</taxon>
        <taxon>Portuninae</taxon>
        <taxon>Portunus</taxon>
    </lineage>
</organism>
<dbReference type="Proteomes" id="UP000324222">
    <property type="component" value="Unassembled WGS sequence"/>
</dbReference>
<evidence type="ECO:0000256" key="1">
    <source>
        <dbReference type="SAM" id="MobiDB-lite"/>
    </source>
</evidence>
<evidence type="ECO:0000313" key="3">
    <source>
        <dbReference type="Proteomes" id="UP000324222"/>
    </source>
</evidence>
<gene>
    <name evidence="2" type="ORF">E2C01_094063</name>
</gene>
<dbReference type="EMBL" id="VSRR010115143">
    <property type="protein sequence ID" value="MPC98683.1"/>
    <property type="molecule type" value="Genomic_DNA"/>
</dbReference>
<reference evidence="2 3" key="1">
    <citation type="submission" date="2019-05" db="EMBL/GenBank/DDBJ databases">
        <title>Another draft genome of Portunus trituberculatus and its Hox gene families provides insights of decapod evolution.</title>
        <authorList>
            <person name="Jeong J.-H."/>
            <person name="Song I."/>
            <person name="Kim S."/>
            <person name="Choi T."/>
            <person name="Kim D."/>
            <person name="Ryu S."/>
            <person name="Kim W."/>
        </authorList>
    </citation>
    <scope>NUCLEOTIDE SEQUENCE [LARGE SCALE GENOMIC DNA]</scope>
    <source>
        <tissue evidence="2">Muscle</tissue>
    </source>
</reference>
<feature type="region of interest" description="Disordered" evidence="1">
    <location>
        <begin position="38"/>
        <end position="86"/>
    </location>
</feature>
<accession>A0A5B7JW80</accession>
<dbReference type="AlphaFoldDB" id="A0A5B7JW80"/>